<keyword evidence="1" id="KW-0472">Membrane</keyword>
<name>A0A8T2UV22_CERRI</name>
<protein>
    <submittedName>
        <fullName evidence="2">Uncharacterized protein</fullName>
    </submittedName>
</protein>
<organism evidence="2 3">
    <name type="scientific">Ceratopteris richardii</name>
    <name type="common">Triangle waterfern</name>
    <dbReference type="NCBI Taxonomy" id="49495"/>
    <lineage>
        <taxon>Eukaryota</taxon>
        <taxon>Viridiplantae</taxon>
        <taxon>Streptophyta</taxon>
        <taxon>Embryophyta</taxon>
        <taxon>Tracheophyta</taxon>
        <taxon>Polypodiopsida</taxon>
        <taxon>Polypodiidae</taxon>
        <taxon>Polypodiales</taxon>
        <taxon>Pteridineae</taxon>
        <taxon>Pteridaceae</taxon>
        <taxon>Parkerioideae</taxon>
        <taxon>Ceratopteris</taxon>
    </lineage>
</organism>
<keyword evidence="3" id="KW-1185">Reference proteome</keyword>
<comment type="caution">
    <text evidence="2">The sequence shown here is derived from an EMBL/GenBank/DDBJ whole genome shotgun (WGS) entry which is preliminary data.</text>
</comment>
<dbReference type="EMBL" id="CM035409">
    <property type="protein sequence ID" value="KAH7439122.1"/>
    <property type="molecule type" value="Genomic_DNA"/>
</dbReference>
<sequence>MSTYRSGAHFLAENSQAYNRWTSHDSREELVGLSLNKVQRPNISFTAGTSLAVLLIVLGSLIISLAYYCLQLKKSDRGIEIGSPSEVASTADTASTGDIADLAIRSTVDNPFLESLSYKTMEPDKMTMAISPPVVFVSGEGLPCFIAVPCPLDHKDKSTNRD</sequence>
<gene>
    <name evidence="2" type="ORF">KP509_04G045900</name>
</gene>
<dbReference type="OrthoDB" id="1936969at2759"/>
<proteinExistence type="predicted"/>
<accession>A0A8T2UV22</accession>
<reference evidence="2" key="1">
    <citation type="submission" date="2021-08" db="EMBL/GenBank/DDBJ databases">
        <title>WGS assembly of Ceratopteris richardii.</title>
        <authorList>
            <person name="Marchant D.B."/>
            <person name="Chen G."/>
            <person name="Jenkins J."/>
            <person name="Shu S."/>
            <person name="Leebens-Mack J."/>
            <person name="Grimwood J."/>
            <person name="Schmutz J."/>
            <person name="Soltis P."/>
            <person name="Soltis D."/>
            <person name="Chen Z.-H."/>
        </authorList>
    </citation>
    <scope>NUCLEOTIDE SEQUENCE</scope>
    <source>
        <strain evidence="2">Whitten #5841</strain>
        <tissue evidence="2">Leaf</tissue>
    </source>
</reference>
<evidence type="ECO:0000313" key="3">
    <source>
        <dbReference type="Proteomes" id="UP000825935"/>
    </source>
</evidence>
<keyword evidence="1" id="KW-1133">Transmembrane helix</keyword>
<keyword evidence="1" id="KW-0812">Transmembrane</keyword>
<dbReference type="Proteomes" id="UP000825935">
    <property type="component" value="Chromosome 4"/>
</dbReference>
<evidence type="ECO:0000256" key="1">
    <source>
        <dbReference type="SAM" id="Phobius"/>
    </source>
</evidence>
<feature type="transmembrane region" description="Helical" evidence="1">
    <location>
        <begin position="43"/>
        <end position="70"/>
    </location>
</feature>
<dbReference type="AlphaFoldDB" id="A0A8T2UV22"/>
<evidence type="ECO:0000313" key="2">
    <source>
        <dbReference type="EMBL" id="KAH7439122.1"/>
    </source>
</evidence>